<comment type="caution">
    <text evidence="1">The sequence shown here is derived from an EMBL/GenBank/DDBJ whole genome shotgun (WGS) entry which is preliminary data.</text>
</comment>
<accession>A0ABW5B398</accession>
<evidence type="ECO:0000313" key="1">
    <source>
        <dbReference type="EMBL" id="MFD2200318.1"/>
    </source>
</evidence>
<reference evidence="2" key="1">
    <citation type="journal article" date="2019" name="Int. J. Syst. Evol. Microbiol.">
        <title>The Global Catalogue of Microorganisms (GCM) 10K type strain sequencing project: providing services to taxonomists for standard genome sequencing and annotation.</title>
        <authorList>
            <consortium name="The Broad Institute Genomics Platform"/>
            <consortium name="The Broad Institute Genome Sequencing Center for Infectious Disease"/>
            <person name="Wu L."/>
            <person name="Ma J."/>
        </authorList>
    </citation>
    <scope>NUCLEOTIDE SEQUENCE [LARGE SCALE GENOMIC DNA]</scope>
    <source>
        <strain evidence="2">KCTC 19812</strain>
    </source>
</reference>
<gene>
    <name evidence="1" type="ORF">ACFSKV_01985</name>
</gene>
<dbReference type="EMBL" id="JBHUIV010000004">
    <property type="protein sequence ID" value="MFD2200318.1"/>
    <property type="molecule type" value="Genomic_DNA"/>
</dbReference>
<dbReference type="Proteomes" id="UP001597414">
    <property type="component" value="Unassembled WGS sequence"/>
</dbReference>
<name>A0ABW5B398_9BACT</name>
<dbReference type="RefSeq" id="WP_380799962.1">
    <property type="nucleotide sequence ID" value="NZ_JBHUIV010000004.1"/>
</dbReference>
<keyword evidence="2" id="KW-1185">Reference proteome</keyword>
<proteinExistence type="predicted"/>
<evidence type="ECO:0000313" key="2">
    <source>
        <dbReference type="Proteomes" id="UP001597414"/>
    </source>
</evidence>
<protein>
    <recommendedName>
        <fullName evidence="3">Bypass of forespore C C-terminal domain-containing protein</fullName>
    </recommendedName>
</protein>
<sequence>MKKTAIGVILVFALALGLSLFYLMGGFNDIEVNQENLGQIELSGVHFQGTPMDESLKNAFLTIEDLTKENKGAKLHTIYFQEPAGKRDTMEVFVGIESKWTKNQENLIYLEFDGSAAIVAEIKSHRFVMPGPEKVKDEIREFAKNNQMEEPDLFIDQIIDSDLVRVIGIKNNTNP</sequence>
<organism evidence="1 2">
    <name type="scientific">Shivajiella indica</name>
    <dbReference type="NCBI Taxonomy" id="872115"/>
    <lineage>
        <taxon>Bacteria</taxon>
        <taxon>Pseudomonadati</taxon>
        <taxon>Bacteroidota</taxon>
        <taxon>Cytophagia</taxon>
        <taxon>Cytophagales</taxon>
        <taxon>Cyclobacteriaceae</taxon>
        <taxon>Shivajiella</taxon>
    </lineage>
</organism>
<evidence type="ECO:0008006" key="3">
    <source>
        <dbReference type="Google" id="ProtNLM"/>
    </source>
</evidence>